<comment type="caution">
    <text evidence="1">The sequence shown here is derived from an EMBL/GenBank/DDBJ whole genome shotgun (WGS) entry which is preliminary data.</text>
</comment>
<evidence type="ECO:0000313" key="1">
    <source>
        <dbReference type="EMBL" id="MBO2445340.1"/>
    </source>
</evidence>
<keyword evidence="2" id="KW-1185">Reference proteome</keyword>
<name>A0ABS3RGW1_9ACTN</name>
<accession>A0ABS3RGW1</accession>
<organism evidence="1 2">
    <name type="scientific">Actinomadura nitritigenes</name>
    <dbReference type="NCBI Taxonomy" id="134602"/>
    <lineage>
        <taxon>Bacteria</taxon>
        <taxon>Bacillati</taxon>
        <taxon>Actinomycetota</taxon>
        <taxon>Actinomycetes</taxon>
        <taxon>Streptosporangiales</taxon>
        <taxon>Thermomonosporaceae</taxon>
        <taxon>Actinomadura</taxon>
    </lineage>
</organism>
<dbReference type="RefSeq" id="WP_208274654.1">
    <property type="nucleotide sequence ID" value="NZ_BAAAGM010000128.1"/>
</dbReference>
<protein>
    <recommendedName>
        <fullName evidence="3">CBS domain-containing protein</fullName>
    </recommendedName>
</protein>
<proteinExistence type="predicted"/>
<evidence type="ECO:0008006" key="3">
    <source>
        <dbReference type="Google" id="ProtNLM"/>
    </source>
</evidence>
<gene>
    <name evidence="1" type="ORF">J4557_48375</name>
</gene>
<dbReference type="Proteomes" id="UP000666915">
    <property type="component" value="Unassembled WGS sequence"/>
</dbReference>
<evidence type="ECO:0000313" key="2">
    <source>
        <dbReference type="Proteomes" id="UP000666915"/>
    </source>
</evidence>
<sequence length="171" mass="17867">MAVRTAGELMATEYRTVSEEDAPARSDDLLVVVADGARPRWVVGPGGPWPAVQLGPDDPVADLSAAPGVLRLLNEGLLCVLVVEHDRLIGVLESSTIRGELAQALEEDGDAIGSVLDAPDWELPGTPAPPAALIRVRCAVCGAVGELAEFPPPDGLCPNGRDHRLAPGWES</sequence>
<dbReference type="EMBL" id="JAGEOK010000074">
    <property type="protein sequence ID" value="MBO2445340.1"/>
    <property type="molecule type" value="Genomic_DNA"/>
</dbReference>
<reference evidence="1 2" key="1">
    <citation type="submission" date="2021-03" db="EMBL/GenBank/DDBJ databases">
        <authorList>
            <person name="Kanchanasin P."/>
            <person name="Saeng-In P."/>
            <person name="Phongsopitanun W."/>
            <person name="Yuki M."/>
            <person name="Kudo T."/>
            <person name="Ohkuma M."/>
            <person name="Tanasupawat S."/>
        </authorList>
    </citation>
    <scope>NUCLEOTIDE SEQUENCE [LARGE SCALE GENOMIC DNA]</scope>
    <source>
        <strain evidence="1 2">L46</strain>
    </source>
</reference>